<feature type="compositionally biased region" description="Low complexity" evidence="8">
    <location>
        <begin position="231"/>
        <end position="248"/>
    </location>
</feature>
<dbReference type="InterPro" id="IPR039113">
    <property type="entry name" value="ATG29"/>
</dbReference>
<feature type="compositionally biased region" description="Polar residues" evidence="8">
    <location>
        <begin position="149"/>
        <end position="158"/>
    </location>
</feature>
<organism evidence="10 11">
    <name type="scientific">Lasallia pustulata</name>
    <dbReference type="NCBI Taxonomy" id="136370"/>
    <lineage>
        <taxon>Eukaryota</taxon>
        <taxon>Fungi</taxon>
        <taxon>Dikarya</taxon>
        <taxon>Ascomycota</taxon>
        <taxon>Pezizomycotina</taxon>
        <taxon>Lecanoromycetes</taxon>
        <taxon>OSLEUM clade</taxon>
        <taxon>Umbilicariomycetidae</taxon>
        <taxon>Umbilicariales</taxon>
        <taxon>Umbilicariaceae</taxon>
        <taxon>Lasallia</taxon>
    </lineage>
</organism>
<dbReference type="GO" id="GO:0000045">
    <property type="term" value="P:autophagosome assembly"/>
    <property type="evidence" value="ECO:0007669"/>
    <property type="project" value="InterPro"/>
</dbReference>
<evidence type="ECO:0000256" key="4">
    <source>
        <dbReference type="ARBA" id="ARBA00022448"/>
    </source>
</evidence>
<comment type="function">
    <text evidence="7">Plays a role in autophagy. Functions at the preautophagosomal structure (PAS) in order to form normal autophagosomes under starvation conditions. Also plays a role in mitophagy and regulation of filamentous growth.</text>
</comment>
<reference evidence="10 11" key="1">
    <citation type="submission" date="2019-09" db="EMBL/GenBank/DDBJ databases">
        <title>The hologenome of the rock-dwelling lichen Lasallia pustulata.</title>
        <authorList>
            <person name="Greshake Tzovaras B."/>
            <person name="Segers F."/>
            <person name="Bicker A."/>
            <person name="Dal Grande F."/>
            <person name="Otte J."/>
            <person name="Hankeln T."/>
            <person name="Schmitt I."/>
            <person name="Ebersberger I."/>
        </authorList>
    </citation>
    <scope>NUCLEOTIDE SEQUENCE [LARGE SCALE GENOMIC DNA]</scope>
    <source>
        <strain evidence="10">A1-1</strain>
    </source>
</reference>
<dbReference type="Proteomes" id="UP000324767">
    <property type="component" value="Unassembled WGS sequence"/>
</dbReference>
<dbReference type="AlphaFoldDB" id="A0A5M8PI83"/>
<evidence type="ECO:0000256" key="5">
    <source>
        <dbReference type="ARBA" id="ARBA00022927"/>
    </source>
</evidence>
<dbReference type="PANTHER" id="PTHR40012">
    <property type="entry name" value="AUTOPHAGY-RELATED PROTEIN 29"/>
    <property type="match status" value="1"/>
</dbReference>
<feature type="compositionally biased region" description="Low complexity" evidence="8">
    <location>
        <begin position="105"/>
        <end position="125"/>
    </location>
</feature>
<dbReference type="FunFam" id="1.10.10.2570:FF:000001">
    <property type="entry name" value="Autophagy-related protein 29"/>
    <property type="match status" value="1"/>
</dbReference>
<evidence type="ECO:0000256" key="7">
    <source>
        <dbReference type="ARBA" id="ARBA00060351"/>
    </source>
</evidence>
<evidence type="ECO:0000256" key="8">
    <source>
        <dbReference type="SAM" id="MobiDB-lite"/>
    </source>
</evidence>
<dbReference type="InterPro" id="IPR040666">
    <property type="entry name" value="Atg29_N"/>
</dbReference>
<feature type="compositionally biased region" description="Polar residues" evidence="8">
    <location>
        <begin position="419"/>
        <end position="432"/>
    </location>
</feature>
<dbReference type="Gene3D" id="1.10.10.2570">
    <property type="match status" value="1"/>
</dbReference>
<dbReference type="GO" id="GO:0000407">
    <property type="term" value="C:phagophore assembly site"/>
    <property type="evidence" value="ECO:0007669"/>
    <property type="project" value="UniProtKB-SubCell"/>
</dbReference>
<keyword evidence="5" id="KW-0653">Protein transport</keyword>
<dbReference type="Pfam" id="PF18388">
    <property type="entry name" value="ATG29_N"/>
    <property type="match status" value="1"/>
</dbReference>
<feature type="region of interest" description="Disordered" evidence="8">
    <location>
        <begin position="183"/>
        <end position="432"/>
    </location>
</feature>
<keyword evidence="6" id="KW-0072">Autophagy</keyword>
<dbReference type="PANTHER" id="PTHR40012:SF1">
    <property type="entry name" value="AUTOPHAGY-RELATED PROTEIN 29"/>
    <property type="match status" value="1"/>
</dbReference>
<feature type="region of interest" description="Disordered" evidence="8">
    <location>
        <begin position="101"/>
        <end position="170"/>
    </location>
</feature>
<comment type="similarity">
    <text evidence="2">Belongs to the ATG29 family.</text>
</comment>
<dbReference type="InterPro" id="IPR039362">
    <property type="entry name" value="ATG29_sf"/>
</dbReference>
<dbReference type="EMBL" id="VXIT01000014">
    <property type="protein sequence ID" value="KAA6408332.1"/>
    <property type="molecule type" value="Genomic_DNA"/>
</dbReference>
<dbReference type="GO" id="GO:0015031">
    <property type="term" value="P:protein transport"/>
    <property type="evidence" value="ECO:0007669"/>
    <property type="project" value="UniProtKB-KW"/>
</dbReference>
<evidence type="ECO:0000256" key="1">
    <source>
        <dbReference type="ARBA" id="ARBA00004329"/>
    </source>
</evidence>
<feature type="domain" description="Atg29 N-terminal" evidence="9">
    <location>
        <begin position="21"/>
        <end position="74"/>
    </location>
</feature>
<feature type="compositionally biased region" description="Polar residues" evidence="8">
    <location>
        <begin position="380"/>
        <end position="402"/>
    </location>
</feature>
<gene>
    <name evidence="10" type="ORF">FRX48_08074</name>
</gene>
<proteinExistence type="inferred from homology"/>
<evidence type="ECO:0000256" key="2">
    <source>
        <dbReference type="ARBA" id="ARBA00010082"/>
    </source>
</evidence>
<evidence type="ECO:0000313" key="10">
    <source>
        <dbReference type="EMBL" id="KAA6408332.1"/>
    </source>
</evidence>
<dbReference type="OrthoDB" id="10259236at2759"/>
<feature type="compositionally biased region" description="Low complexity" evidence="8">
    <location>
        <begin position="317"/>
        <end position="340"/>
    </location>
</feature>
<comment type="subcellular location">
    <subcellularLocation>
        <location evidence="1">Preautophagosomal structure</location>
    </subcellularLocation>
</comment>
<evidence type="ECO:0000259" key="9">
    <source>
        <dbReference type="Pfam" id="PF18388"/>
    </source>
</evidence>
<evidence type="ECO:0000313" key="11">
    <source>
        <dbReference type="Proteomes" id="UP000324767"/>
    </source>
</evidence>
<evidence type="ECO:0000256" key="6">
    <source>
        <dbReference type="ARBA" id="ARBA00023006"/>
    </source>
</evidence>
<protein>
    <recommendedName>
        <fullName evidence="3">Autophagy-related protein 29</fullName>
    </recommendedName>
</protein>
<evidence type="ECO:0000256" key="3">
    <source>
        <dbReference type="ARBA" id="ARBA00013784"/>
    </source>
</evidence>
<sequence>MGPPPNQQAQESSPSEPDTHFTVFIRLPFPRGDFVDPPPIDWDAAKDRALWQILSTASKGSEIQWPKLADELDVSLPFLLQQAAWLYERQLSHVRAQLRKVSRPTSVTASSTPGSVSGSTTVGQSMKRTGSGGSRVPSTLSLRARDTPNIRTEGSTPDSPVPSKAHAISRSSLTNTVYETLKQALPTNQQSPARDQSPRPRITVRRPRQPSPSQKQKSDDHPTLAHTALNDSPSSSSSSSSSDDPVPVTKSRAFTRRPRFSSAKPSRGPLSSTDEDSEDSPAFLPFSEPMHNRAIDPTATLRLPQLPRPATATPTLSVKPTTLHSSSSSTNSATHARPTTTHPPRPPHGALSPRRAAELGLSPRQHRGAGGNDGAPSKGSDGTPSMGSSFSDLDDASVTQSALEEALARDMQHGGVASRMSTISQALRSRYL</sequence>
<feature type="compositionally biased region" description="Polar residues" evidence="8">
    <location>
        <begin position="185"/>
        <end position="194"/>
    </location>
</feature>
<comment type="caution">
    <text evidence="10">The sequence shown here is derived from an EMBL/GenBank/DDBJ whole genome shotgun (WGS) entry which is preliminary data.</text>
</comment>
<keyword evidence="4" id="KW-0813">Transport</keyword>
<accession>A0A5M8PI83</accession>
<name>A0A5M8PI83_9LECA</name>